<keyword evidence="9" id="KW-1185">Reference proteome</keyword>
<sequence length="259" mass="29806">MFVSMYFQVSSGIDFLYLSSISWPEYGISLLVMQKGNPLLKHIRNVRWAFADVVCDYLLGQNSCALYLSLRYHLLHSNYLYYRLRELQKNFKLQVVLCHVDVVSLSFQYNLFHPSLEERVRYLEMIKVYESTPADLIQGHMDTFHEPFKRAVSSHPPIPETPVLKNAEPCLETEATGLEKDTEDMSKIRRNKESELTIKSALSAAFAKYADKFGKKSNNSCPGKKGGETSATKSWSMFVVCGYNFVYEENPSHRIHFVS</sequence>
<evidence type="ECO:0000313" key="8">
    <source>
        <dbReference type="EMBL" id="KAK3200328.1"/>
    </source>
</evidence>
<dbReference type="GO" id="GO:0003697">
    <property type="term" value="F:single-stranded DNA binding"/>
    <property type="evidence" value="ECO:0007669"/>
    <property type="project" value="TreeGrafter"/>
</dbReference>
<dbReference type="InterPro" id="IPR004579">
    <property type="entry name" value="ERCC1/RAD10/SWI10"/>
</dbReference>
<proteinExistence type="inferred from homology"/>
<feature type="domain" description="ERCC1-like central" evidence="7">
    <location>
        <begin position="33"/>
        <end position="103"/>
    </location>
</feature>
<gene>
    <name evidence="8" type="ORF">Dsin_023743</name>
</gene>
<organism evidence="8 9">
    <name type="scientific">Dipteronia sinensis</name>
    <dbReference type="NCBI Taxonomy" id="43782"/>
    <lineage>
        <taxon>Eukaryota</taxon>
        <taxon>Viridiplantae</taxon>
        <taxon>Streptophyta</taxon>
        <taxon>Embryophyta</taxon>
        <taxon>Tracheophyta</taxon>
        <taxon>Spermatophyta</taxon>
        <taxon>Magnoliopsida</taxon>
        <taxon>eudicotyledons</taxon>
        <taxon>Gunneridae</taxon>
        <taxon>Pentapetalae</taxon>
        <taxon>rosids</taxon>
        <taxon>malvids</taxon>
        <taxon>Sapindales</taxon>
        <taxon>Sapindaceae</taxon>
        <taxon>Hippocastanoideae</taxon>
        <taxon>Acereae</taxon>
        <taxon>Dipteronia</taxon>
    </lineage>
</organism>
<dbReference type="PANTHER" id="PTHR12749">
    <property type="entry name" value="EXCISION REPAIR CROSS-COMPLEMENTING 1 ERCC1"/>
    <property type="match status" value="1"/>
</dbReference>
<keyword evidence="3" id="KW-0227">DNA damage</keyword>
<evidence type="ECO:0000259" key="7">
    <source>
        <dbReference type="Pfam" id="PF03834"/>
    </source>
</evidence>
<dbReference type="AlphaFoldDB" id="A0AAE0A469"/>
<dbReference type="SUPFAM" id="SSF52980">
    <property type="entry name" value="Restriction endonuclease-like"/>
    <property type="match status" value="1"/>
</dbReference>
<protein>
    <recommendedName>
        <fullName evidence="7">ERCC1-like central domain-containing protein</fullName>
    </recommendedName>
</protein>
<accession>A0AAE0A469</accession>
<evidence type="ECO:0000256" key="6">
    <source>
        <dbReference type="ARBA" id="ARBA00023242"/>
    </source>
</evidence>
<keyword evidence="6" id="KW-0539">Nucleus</keyword>
<dbReference type="GO" id="GO:0003684">
    <property type="term" value="F:damaged DNA binding"/>
    <property type="evidence" value="ECO:0007669"/>
    <property type="project" value="InterPro"/>
</dbReference>
<dbReference type="GO" id="GO:0070914">
    <property type="term" value="P:UV-damage excision repair"/>
    <property type="evidence" value="ECO:0007669"/>
    <property type="project" value="TreeGrafter"/>
</dbReference>
<dbReference type="NCBIfam" id="TIGR00597">
    <property type="entry name" value="rad10"/>
    <property type="match status" value="1"/>
</dbReference>
<evidence type="ECO:0000256" key="5">
    <source>
        <dbReference type="ARBA" id="ARBA00023204"/>
    </source>
</evidence>
<evidence type="ECO:0000256" key="2">
    <source>
        <dbReference type="ARBA" id="ARBA00008283"/>
    </source>
</evidence>
<dbReference type="CDD" id="cd22325">
    <property type="entry name" value="ERCC1_C-like"/>
    <property type="match status" value="1"/>
</dbReference>
<dbReference type="GO" id="GO:0000110">
    <property type="term" value="C:nucleotide-excision repair factor 1 complex"/>
    <property type="evidence" value="ECO:0007669"/>
    <property type="project" value="TreeGrafter"/>
</dbReference>
<keyword evidence="5" id="KW-0234">DNA repair</keyword>
<dbReference type="GO" id="GO:0006312">
    <property type="term" value="P:mitotic recombination"/>
    <property type="evidence" value="ECO:0007669"/>
    <property type="project" value="TreeGrafter"/>
</dbReference>
<keyword evidence="4" id="KW-0238">DNA-binding</keyword>
<dbReference type="PANTHER" id="PTHR12749:SF0">
    <property type="entry name" value="DNA EXCISION REPAIR PROTEIN ERCC-1"/>
    <property type="match status" value="1"/>
</dbReference>
<evidence type="ECO:0000313" key="9">
    <source>
        <dbReference type="Proteomes" id="UP001281410"/>
    </source>
</evidence>
<dbReference type="Proteomes" id="UP001281410">
    <property type="component" value="Unassembled WGS sequence"/>
</dbReference>
<comment type="subcellular location">
    <subcellularLocation>
        <location evidence="1">Nucleus</location>
    </subcellularLocation>
</comment>
<evidence type="ECO:0000256" key="3">
    <source>
        <dbReference type="ARBA" id="ARBA00022763"/>
    </source>
</evidence>
<dbReference type="Gene3D" id="3.40.50.10130">
    <property type="match status" value="1"/>
</dbReference>
<dbReference type="InterPro" id="IPR011335">
    <property type="entry name" value="Restrct_endonuc-II-like"/>
</dbReference>
<dbReference type="InterPro" id="IPR047260">
    <property type="entry name" value="ERCC1-like_central_dom"/>
</dbReference>
<dbReference type="GO" id="GO:0070522">
    <property type="term" value="C:ERCC4-ERCC1 complex"/>
    <property type="evidence" value="ECO:0007669"/>
    <property type="project" value="TreeGrafter"/>
</dbReference>
<reference evidence="8" key="1">
    <citation type="journal article" date="2023" name="Plant J.">
        <title>Genome sequences and population genomics provide insights into the demographic history, inbreeding, and mutation load of two 'living fossil' tree species of Dipteronia.</title>
        <authorList>
            <person name="Feng Y."/>
            <person name="Comes H.P."/>
            <person name="Chen J."/>
            <person name="Zhu S."/>
            <person name="Lu R."/>
            <person name="Zhang X."/>
            <person name="Li P."/>
            <person name="Qiu J."/>
            <person name="Olsen K.M."/>
            <person name="Qiu Y."/>
        </authorList>
    </citation>
    <scope>NUCLEOTIDE SEQUENCE</scope>
    <source>
        <strain evidence="8">NBL</strain>
    </source>
</reference>
<evidence type="ECO:0000256" key="4">
    <source>
        <dbReference type="ARBA" id="ARBA00023125"/>
    </source>
</evidence>
<comment type="caution">
    <text evidence="8">The sequence shown here is derived from an EMBL/GenBank/DDBJ whole genome shotgun (WGS) entry which is preliminary data.</text>
</comment>
<comment type="similarity">
    <text evidence="2">Belongs to the ERCC1/RAD10/SWI10 family.</text>
</comment>
<dbReference type="Pfam" id="PF03834">
    <property type="entry name" value="Rad10"/>
    <property type="match status" value="1"/>
</dbReference>
<dbReference type="GO" id="GO:0006302">
    <property type="term" value="P:double-strand break repair"/>
    <property type="evidence" value="ECO:0007669"/>
    <property type="project" value="UniProtKB-ARBA"/>
</dbReference>
<dbReference type="EMBL" id="JANJYJ010000007">
    <property type="protein sequence ID" value="KAK3200328.1"/>
    <property type="molecule type" value="Genomic_DNA"/>
</dbReference>
<evidence type="ECO:0000256" key="1">
    <source>
        <dbReference type="ARBA" id="ARBA00004123"/>
    </source>
</evidence>
<name>A0AAE0A469_9ROSI</name>